<feature type="region of interest" description="Disordered" evidence="8">
    <location>
        <begin position="1124"/>
        <end position="1165"/>
    </location>
</feature>
<accession>A0A9N8E981</accession>
<organism evidence="11 12">
    <name type="scientific">Seminavis robusta</name>
    <dbReference type="NCBI Taxonomy" id="568900"/>
    <lineage>
        <taxon>Eukaryota</taxon>
        <taxon>Sar</taxon>
        <taxon>Stramenopiles</taxon>
        <taxon>Ochrophyta</taxon>
        <taxon>Bacillariophyta</taxon>
        <taxon>Bacillariophyceae</taxon>
        <taxon>Bacillariophycidae</taxon>
        <taxon>Naviculales</taxon>
        <taxon>Naviculaceae</taxon>
        <taxon>Seminavis</taxon>
    </lineage>
</organism>
<evidence type="ECO:0000256" key="5">
    <source>
        <dbReference type="ARBA" id="ARBA00022801"/>
    </source>
</evidence>
<evidence type="ECO:0000256" key="4">
    <source>
        <dbReference type="ARBA" id="ARBA00022786"/>
    </source>
</evidence>
<dbReference type="PANTHER" id="PTHR13367">
    <property type="entry name" value="UBIQUITIN THIOESTERASE"/>
    <property type="match status" value="1"/>
</dbReference>
<dbReference type="InterPro" id="IPR051346">
    <property type="entry name" value="OTU_Deubiquitinase"/>
</dbReference>
<proteinExistence type="predicted"/>
<dbReference type="Pfam" id="PF12359">
    <property type="entry name" value="DUF3645"/>
    <property type="match status" value="1"/>
</dbReference>
<dbReference type="GO" id="GO:0006508">
    <property type="term" value="P:proteolysis"/>
    <property type="evidence" value="ECO:0007669"/>
    <property type="project" value="UniProtKB-KW"/>
</dbReference>
<protein>
    <recommendedName>
        <fullName evidence="2">ubiquitinyl hydrolase 1</fullName>
        <ecNumber evidence="2">3.4.19.12</ecNumber>
    </recommendedName>
</protein>
<dbReference type="Proteomes" id="UP001153069">
    <property type="component" value="Unassembled WGS sequence"/>
</dbReference>
<dbReference type="Gene3D" id="1.10.10.2360">
    <property type="match status" value="1"/>
</dbReference>
<evidence type="ECO:0000256" key="6">
    <source>
        <dbReference type="ARBA" id="ARBA00022807"/>
    </source>
</evidence>
<dbReference type="EMBL" id="CAICTM010000811">
    <property type="protein sequence ID" value="CAB9516872.1"/>
    <property type="molecule type" value="Genomic_DNA"/>
</dbReference>
<gene>
    <name evidence="11" type="ORF">SEMRO_812_G206080.1</name>
</gene>
<keyword evidence="5" id="KW-0378">Hydrolase</keyword>
<evidence type="ECO:0000259" key="9">
    <source>
        <dbReference type="Pfam" id="PF12340"/>
    </source>
</evidence>
<comment type="caution">
    <text evidence="11">The sequence shown here is derived from an EMBL/GenBank/DDBJ whole genome shotgun (WGS) entry which is preliminary data.</text>
</comment>
<name>A0A9N8E981_9STRA</name>
<keyword evidence="3" id="KW-0645">Protease</keyword>
<evidence type="ECO:0000313" key="12">
    <source>
        <dbReference type="Proteomes" id="UP001153069"/>
    </source>
</evidence>
<dbReference type="Pfam" id="PF12340">
    <property type="entry name" value="DUF3638"/>
    <property type="match status" value="1"/>
</dbReference>
<dbReference type="PANTHER" id="PTHR13367:SF33">
    <property type="entry name" value="P-LOOP CONTAINING NUCLEOSIDE TRIPHOSPHATE HYDROLASE PROTEIN"/>
    <property type="match status" value="1"/>
</dbReference>
<evidence type="ECO:0000256" key="2">
    <source>
        <dbReference type="ARBA" id="ARBA00012759"/>
    </source>
</evidence>
<sequence>MEGQVFDFNDQAALNVQCNDTCKCLFEDFVNIIKNDPFLETTVDDLCWEEYEVTWLAEYGCAVLVQEIDCMTNSILVVGLDGWKTRIHASVPAGRQVTAVPDLANPAIMEVGSIPADGVSDQVLQALKDKLKSTQRERSRQKNHKTPSFVWSKIIDVLVEENHISQMDREVMQECYQGGTTDVGKHTDCLARNTSFPLVASVYAAMLTLQGHDKHCFYQALSVYYLHHLKNITHKITTFDRRKIDRGITVIREIKECLSSVNSDEFYDNVVDQVEVCYKQFTALKPHVDPVITNLPEDLSIALGNDACQRTPFPHGNERTEPESGFIELYLRSVRARERAKQSLEWSEVDHYSFGSTNDTQQDWSGLGWMSPTFWQFARDLNNPKAHETVKNLGNWLNAYDHAISAVMVASKDCRHTMAVELRSLGMLTTWIVYCWAHRIATERYPVLLKYSAALDPKDLSHLVLREKEAIDASKQVRIFLENHRKSDKYPFRNREDTLNLALAVGMASEELQQKYREEHASATLQIVSRYNRIMCSQAQLRTLDSQLNVSKEILRRARKAQAVSEHRDCYYDEDHWGHQRKRYTREYYDCQRATEAAERKVTDLQQQIRVLEEKPPDLFLCLPRSYDKALQWLFFLYMPREFGDLVSLVHRGAAKLWAKLPAPDQDGDADLFEWFVEHKCELEDPVSPETMVLDTSSVMETSPLVRGIGIRGFEKETGVFFPDVYGIVPRWKDADPFASDRSSADTVRLFTETLPKEEGCGLQQYLAMSPSSTRGNQGIASKNRKPDWLTHEAFMMFTSLRAFPNLQIRHLLVAMVDNLLPFEKTCVHVIVRQLLFHVGEEKWKTDLESPGVLERIAEQLNRHADLLQESPNNADRLLLFGTVSSFFGQYHEGCLECSRRYTDICRSLADGMEQELRSYDKAPPSLYWKQAKLYACAVLCHSLADASQSSLLHMAELIFLFRQKKQFAGKVSGSSELDNPVQYLMGKKIRPIISAIEKKLDRLSKCLGLIVDDVSSDLAWTAVSYEDVASTACFESNDGKHHYSINVLNGRVLVDGVPPGFLPSSVLIDPLYQRTFGRRNFECIVVGESHFRSSKLVDGRCRYDFKVQGDSVCITEYEKSRHDRRLEKPSNRGSMCGREDSIPCVGRSDDSIDSGDSPQESTESTFQLRLVPRESFSLPALLLEPYSHWYSQSLDAAFVRGASYTNRDIHYVITREAIYRVRDDDVSLSATSIFENIGAYETLVEPSRLLALRILSRIEKAEYVLAWRSTDCQNIVFQLPRLELEFCQRDSGIASVNFKGFEMRRRQALDCCLPGIRSFLVLVDRHGNEKVLIPAGEVELHGNIHVPKGWVVKRQCHIFDVHRRFGHLIATDILARLQIAAVYAATGYSVADIQSKQTGEEIAMDLVRQCWTNEMLPEPVKAKLQEVSQLSTLSCSLHLMCAWIWKCSERLSFLREGWTPPEDQTSEFLLELDPLAVREYRQDGYHSRLLPSEERFLLGSRQKPAFDLDVMAPSTPTDEKFVDEVEKELAATLLVKTPSTKTKARFPLNFRKGKPNSLESHIHLDLKSSWNDLKSLSTTTVARDKDFCVEKLQLVSKRRVNAETSILTALSKCSSSKFRLCVMSGSVRSSSNLDIPRIALAESSFQQVNPFITAKDRMDLRVKAVEWMLLCVLEDKLCRLTETSNDHTVLEEVAAVRNWNPWSHIRWLVFEVDRRIQIRPYQYSVVRQLLENPCSMTQLNMGLGKTSVLVPMLILELSRRKECVVRINMLSSVIDVMKESYRLSLTASIQHVKIFSLPFQRNFDLAPASEKMISEEILRVKESGGCLLVTPQQRNSLLLKQYDSNTTVRGLENPFVDVIDESDAILHQSFQLVYALGDQEPLVDGQARWTVAETFLQILAGSNCQEISRVRQDPTLMHSEPSENGEFPRLRLLQKFKEQQKALGRALCRELLSNPPHLFLWMKQVVGAKRDELVALMTNANISALGLIESDPLFRKYKTDIIAARGCIAYGLLFHCLKARHRVNFGVDGQRKKMAVPFSASDTPKARADYSHPDVAIIYTCLSYFSAGLSLQQLRDALNRLKNLGPTAQETIYRSWIEDLASKQSSTNATDIARFDSHLKVDTENTAQIDLMYSYLGRSMKVVSFWMNNFVFPAETHVFPGRRVTSAWDLVSKGNSIGFSGTDDNRLLLPRYVQQRKQAVAELRATNAKMIDCILQRTRSVQVILGDDNLEEWKSVLHKCMELGTQALLDVGGLMAGVTNGDAATFLAKILDPAEFRGVVFFNRKFQCWCVLELKTGTNRSLQTSSVQASECFAFYDESRCRGHDLKLRLDTCALVTLEPRLTKDRFLQGCARLRQLQNGQSLILAGTTETLSDTSTAKDVLEMIIENTASQIQKGVIELFERGTNHFQFPKQQHVDVSLETLYAGEKSKYGSMSEYLDATVEVEGCKLEREEVDLIQHCRKLGAGITVEASQLSEECERELENEEEAEEEEEVDRLIAIPFAERDWNFDNAFPRAQWMTAPIFRVRDVIADLLGPPMSNVIWSDKLRCTANWRHTIETLGKGRFFLRPVNAFLALCDGSILLISDYEADKLLPYWWEHRGLNCEVKLCHLPLVVSKISLGCDEVTLSTEVRTAAKLFRGYVNYDAEEKKALKSMFVKAEVRATVLELLQLRHRLRFLERSDLDVLSLAIDEAANVGQMGSPSCSIASTQPFVLPKKTVPKKRVTIRAGLGPQAHPFAVTMVQDGVSTVAMHSISAMAEFESKSFEELRFEQYQPRQLAAHFVFPTSPVLNLLGKPQTTTAFESPKCVFRASASTQSSLSATSTKNMLSQSAPFVFGKAGLDSRPLTEHAGSMTEINETEVNFGLGTAPKKNSSGEGNRARKAVRFLEPKRCTTGDKERFVFGQTEREASASESDGAKRRGV</sequence>
<evidence type="ECO:0000256" key="1">
    <source>
        <dbReference type="ARBA" id="ARBA00000707"/>
    </source>
</evidence>
<evidence type="ECO:0000313" key="11">
    <source>
        <dbReference type="EMBL" id="CAB9516872.1"/>
    </source>
</evidence>
<feature type="domain" description="DUF3645" evidence="10">
    <location>
        <begin position="2031"/>
        <end position="2061"/>
    </location>
</feature>
<dbReference type="InterPro" id="IPR022099">
    <property type="entry name" value="DUF3638"/>
</dbReference>
<dbReference type="GO" id="GO:0004843">
    <property type="term" value="F:cysteine-type deubiquitinase activity"/>
    <property type="evidence" value="ECO:0007669"/>
    <property type="project" value="UniProtKB-EC"/>
</dbReference>
<comment type="catalytic activity">
    <reaction evidence="1">
        <text>Thiol-dependent hydrolysis of ester, thioester, amide, peptide and isopeptide bonds formed by the C-terminal Gly of ubiquitin (a 76-residue protein attached to proteins as an intracellular targeting signal).</text>
        <dbReference type="EC" id="3.4.19.12"/>
    </reaction>
</comment>
<evidence type="ECO:0000256" key="8">
    <source>
        <dbReference type="SAM" id="MobiDB-lite"/>
    </source>
</evidence>
<keyword evidence="12" id="KW-1185">Reference proteome</keyword>
<keyword evidence="4" id="KW-0833">Ubl conjugation pathway</keyword>
<dbReference type="EC" id="3.4.19.12" evidence="2"/>
<feature type="region of interest" description="Disordered" evidence="8">
    <location>
        <begin position="2898"/>
        <end position="2923"/>
    </location>
</feature>
<keyword evidence="7" id="KW-0175">Coiled coil</keyword>
<dbReference type="OrthoDB" id="4866634at2759"/>
<feature type="coiled-coil region" evidence="7">
    <location>
        <begin position="2469"/>
        <end position="2496"/>
    </location>
</feature>
<feature type="domain" description="DUF3638" evidence="9">
    <location>
        <begin position="1698"/>
        <end position="1901"/>
    </location>
</feature>
<keyword evidence="6" id="KW-0788">Thiol protease</keyword>
<dbReference type="InterPro" id="IPR022105">
    <property type="entry name" value="DUF3645"/>
</dbReference>
<evidence type="ECO:0000256" key="3">
    <source>
        <dbReference type="ARBA" id="ARBA00022670"/>
    </source>
</evidence>
<reference evidence="11" key="1">
    <citation type="submission" date="2020-06" db="EMBL/GenBank/DDBJ databases">
        <authorList>
            <consortium name="Plant Systems Biology data submission"/>
        </authorList>
    </citation>
    <scope>NUCLEOTIDE SEQUENCE</scope>
    <source>
        <strain evidence="11">D6</strain>
    </source>
</reference>
<evidence type="ECO:0000259" key="10">
    <source>
        <dbReference type="Pfam" id="PF12359"/>
    </source>
</evidence>
<evidence type="ECO:0000256" key="7">
    <source>
        <dbReference type="SAM" id="Coils"/>
    </source>
</evidence>